<dbReference type="GO" id="GO:0042597">
    <property type="term" value="C:periplasmic space"/>
    <property type="evidence" value="ECO:0007669"/>
    <property type="project" value="UniProtKB-SubCell"/>
</dbReference>
<evidence type="ECO:0000256" key="2">
    <source>
        <dbReference type="ARBA" id="ARBA00022729"/>
    </source>
</evidence>
<evidence type="ECO:0000256" key="3">
    <source>
        <dbReference type="ARBA" id="ARBA00022764"/>
    </source>
</evidence>
<dbReference type="Pfam" id="PF13144">
    <property type="entry name" value="ChapFlgA"/>
    <property type="match status" value="1"/>
</dbReference>
<name>A0A930BUR0_9RHOO</name>
<keyword evidence="6" id="KW-0969">Cilium</keyword>
<dbReference type="Proteomes" id="UP000718593">
    <property type="component" value="Unassembled WGS sequence"/>
</dbReference>
<dbReference type="InterPro" id="IPR041231">
    <property type="entry name" value="FlgA_N"/>
</dbReference>
<dbReference type="InterPro" id="IPR013974">
    <property type="entry name" value="SAF"/>
</dbReference>
<dbReference type="CDD" id="cd11614">
    <property type="entry name" value="SAF_CpaB_FlgA_like"/>
    <property type="match status" value="1"/>
</dbReference>
<evidence type="ECO:0000313" key="6">
    <source>
        <dbReference type="EMBL" id="MBF1166295.1"/>
    </source>
</evidence>
<comment type="subcellular location">
    <subcellularLocation>
        <location evidence="1 4">Periplasm</location>
    </subcellularLocation>
</comment>
<comment type="caution">
    <text evidence="6">The sequence shown here is derived from an EMBL/GenBank/DDBJ whole genome shotgun (WGS) entry which is preliminary data.</text>
</comment>
<accession>A0A930BUR0</accession>
<keyword evidence="6" id="KW-0282">Flagellum</keyword>
<sequence length="222" mass="22853">RFLALCAIMLATGSLPADEADAVAATAERFVRQQTQGLPGKVQLTVGKLDLSRLPPCTTHEAYLPPGTRLSGRTHIGIRCLAPNTWSVLLPVRIAIAGDYVTTARPLVAGQTVAPGALNLATGDLASLPAGIVTDPQTAVGKTLRHSLGAGQPLRNDQLLAPLVIRQGQSVRVIVRGSGFAATAEGRALNNAAEGQLAQVRMATGQTVSGIATADGSVEISN</sequence>
<reference evidence="6" key="1">
    <citation type="submission" date="2020-04" db="EMBL/GenBank/DDBJ databases">
        <title>Deep metagenomics examines the oral microbiome during advanced dental caries in children, revealing novel taxa and co-occurrences with host molecules.</title>
        <authorList>
            <person name="Baker J.L."/>
            <person name="Morton J.T."/>
            <person name="Dinis M."/>
            <person name="Alvarez R."/>
            <person name="Tran N.C."/>
            <person name="Knight R."/>
            <person name="Edlund A."/>
        </authorList>
    </citation>
    <scope>NUCLEOTIDE SEQUENCE</scope>
    <source>
        <strain evidence="6">JCVI_32_bin.24</strain>
    </source>
</reference>
<dbReference type="PANTHER" id="PTHR36307">
    <property type="entry name" value="FLAGELLA BASAL BODY P-RING FORMATION PROTEIN FLGA"/>
    <property type="match status" value="1"/>
</dbReference>
<comment type="function">
    <text evidence="4">Involved in the assembly process of the P-ring formation. It may associate with FlgF on the rod constituting a structure essential for the P-ring assembly or may act as a modulator protein for the P-ring assembly.</text>
</comment>
<organism evidence="6 7">
    <name type="scientific">Dechloromonas agitata</name>
    <dbReference type="NCBI Taxonomy" id="73030"/>
    <lineage>
        <taxon>Bacteria</taxon>
        <taxon>Pseudomonadati</taxon>
        <taxon>Pseudomonadota</taxon>
        <taxon>Betaproteobacteria</taxon>
        <taxon>Rhodocyclales</taxon>
        <taxon>Azonexaceae</taxon>
        <taxon>Dechloromonas</taxon>
    </lineage>
</organism>
<keyword evidence="3 4" id="KW-0574">Periplasm</keyword>
<dbReference type="Gene3D" id="3.90.1210.10">
    <property type="entry name" value="Antifreeze-like/N-acetylneuraminic acid synthase C-terminal domain"/>
    <property type="match status" value="1"/>
</dbReference>
<dbReference type="Pfam" id="PF17656">
    <property type="entry name" value="ChapFlgA_N"/>
    <property type="match status" value="1"/>
</dbReference>
<evidence type="ECO:0000313" key="7">
    <source>
        <dbReference type="Proteomes" id="UP000718593"/>
    </source>
</evidence>
<proteinExistence type="inferred from homology"/>
<evidence type="ECO:0000256" key="4">
    <source>
        <dbReference type="RuleBase" id="RU362063"/>
    </source>
</evidence>
<evidence type="ECO:0000259" key="5">
    <source>
        <dbReference type="SMART" id="SM00858"/>
    </source>
</evidence>
<feature type="signal peptide" evidence="4">
    <location>
        <begin position="1"/>
        <end position="17"/>
    </location>
</feature>
<feature type="domain" description="SAF" evidence="5">
    <location>
        <begin position="98"/>
        <end position="160"/>
    </location>
</feature>
<dbReference type="GO" id="GO:0044780">
    <property type="term" value="P:bacterial-type flagellum assembly"/>
    <property type="evidence" value="ECO:0007669"/>
    <property type="project" value="InterPro"/>
</dbReference>
<dbReference type="Gene3D" id="2.30.30.760">
    <property type="match status" value="1"/>
</dbReference>
<feature type="chain" id="PRO_5038159325" description="Flagella basal body P-ring formation protein FlgA" evidence="4">
    <location>
        <begin position="18"/>
        <end position="222"/>
    </location>
</feature>
<comment type="similarity">
    <text evidence="4">Belongs to the FlgA family.</text>
</comment>
<dbReference type="InterPro" id="IPR039246">
    <property type="entry name" value="Flagellar_FlgA"/>
</dbReference>
<keyword evidence="6" id="KW-0966">Cell projection</keyword>
<dbReference type="EMBL" id="JABZMI010000408">
    <property type="protein sequence ID" value="MBF1166295.1"/>
    <property type="molecule type" value="Genomic_DNA"/>
</dbReference>
<dbReference type="AlphaFoldDB" id="A0A930BUR0"/>
<keyword evidence="2 4" id="KW-0732">Signal</keyword>
<protein>
    <recommendedName>
        <fullName evidence="4">Flagella basal body P-ring formation protein FlgA</fullName>
    </recommendedName>
</protein>
<dbReference type="InterPro" id="IPR017585">
    <property type="entry name" value="SAF_FlgA"/>
</dbReference>
<dbReference type="SMART" id="SM00858">
    <property type="entry name" value="SAF"/>
    <property type="match status" value="1"/>
</dbReference>
<keyword evidence="4" id="KW-1005">Bacterial flagellum biogenesis</keyword>
<gene>
    <name evidence="6" type="primary">flgA</name>
    <name evidence="6" type="ORF">HXL68_14805</name>
</gene>
<dbReference type="NCBIfam" id="TIGR03170">
    <property type="entry name" value="flgA_cterm"/>
    <property type="match status" value="1"/>
</dbReference>
<feature type="non-terminal residue" evidence="6">
    <location>
        <position position="1"/>
    </location>
</feature>
<dbReference type="PANTHER" id="PTHR36307:SF1">
    <property type="entry name" value="FLAGELLA BASAL BODY P-RING FORMATION PROTEIN FLGA"/>
    <property type="match status" value="1"/>
</dbReference>
<evidence type="ECO:0000256" key="1">
    <source>
        <dbReference type="ARBA" id="ARBA00004418"/>
    </source>
</evidence>